<reference evidence="2" key="1">
    <citation type="journal article" date="2019" name="Int. J. Syst. Evol. Microbiol.">
        <title>The Global Catalogue of Microorganisms (GCM) 10K type strain sequencing project: providing services to taxonomists for standard genome sequencing and annotation.</title>
        <authorList>
            <consortium name="The Broad Institute Genomics Platform"/>
            <consortium name="The Broad Institute Genome Sequencing Center for Infectious Disease"/>
            <person name="Wu L."/>
            <person name="Ma J."/>
        </authorList>
    </citation>
    <scope>NUCLEOTIDE SEQUENCE [LARGE SCALE GENOMIC DNA]</scope>
    <source>
        <strain evidence="2">KACC 12633</strain>
    </source>
</reference>
<evidence type="ECO:0008006" key="3">
    <source>
        <dbReference type="Google" id="ProtNLM"/>
    </source>
</evidence>
<dbReference type="RefSeq" id="WP_266345774.1">
    <property type="nucleotide sequence ID" value="NZ_JAPKNH010000010.1"/>
</dbReference>
<evidence type="ECO:0000313" key="1">
    <source>
        <dbReference type="EMBL" id="MFC5517528.1"/>
    </source>
</evidence>
<dbReference type="EMBL" id="JBHSML010000011">
    <property type="protein sequence ID" value="MFC5517528.1"/>
    <property type="molecule type" value="Genomic_DNA"/>
</dbReference>
<keyword evidence="2" id="KW-1185">Reference proteome</keyword>
<dbReference type="Proteomes" id="UP001596150">
    <property type="component" value="Unassembled WGS sequence"/>
</dbReference>
<comment type="caution">
    <text evidence="1">The sequence shown here is derived from an EMBL/GenBank/DDBJ whole genome shotgun (WGS) entry which is preliminary data.</text>
</comment>
<sequence>MATEMPAVAADVGPLKGGWIPSSSSCKAYRDRSDESAMMISGRQIEFYESTCVIRGAKKSGASYSLKLLCEGEGETFQRSFVGKLNGNNTLVVKDGFTYKRCS</sequence>
<gene>
    <name evidence="1" type="ORF">ACFPP9_17240</name>
</gene>
<proteinExistence type="predicted"/>
<accession>A0ABW0PYT1</accession>
<protein>
    <recommendedName>
        <fullName evidence="3">DUF3617 family protein</fullName>
    </recommendedName>
</protein>
<organism evidence="1 2">
    <name type="scientific">Kaistia terrae</name>
    <dbReference type="NCBI Taxonomy" id="537017"/>
    <lineage>
        <taxon>Bacteria</taxon>
        <taxon>Pseudomonadati</taxon>
        <taxon>Pseudomonadota</taxon>
        <taxon>Alphaproteobacteria</taxon>
        <taxon>Hyphomicrobiales</taxon>
        <taxon>Kaistiaceae</taxon>
        <taxon>Kaistia</taxon>
    </lineage>
</organism>
<evidence type="ECO:0000313" key="2">
    <source>
        <dbReference type="Proteomes" id="UP001596150"/>
    </source>
</evidence>
<name>A0ABW0PYT1_9HYPH</name>